<evidence type="ECO:0000256" key="2">
    <source>
        <dbReference type="ARBA" id="ARBA00023125"/>
    </source>
</evidence>
<evidence type="ECO:0000259" key="5">
    <source>
        <dbReference type="PROSITE" id="PS50977"/>
    </source>
</evidence>
<feature type="DNA-binding region" description="H-T-H motif" evidence="4">
    <location>
        <begin position="30"/>
        <end position="49"/>
    </location>
</feature>
<proteinExistence type="predicted"/>
<dbReference type="Pfam" id="PF00440">
    <property type="entry name" value="TetR_N"/>
    <property type="match status" value="1"/>
</dbReference>
<dbReference type="SUPFAM" id="SSF46689">
    <property type="entry name" value="Homeodomain-like"/>
    <property type="match status" value="1"/>
</dbReference>
<dbReference type="InterPro" id="IPR050109">
    <property type="entry name" value="HTH-type_TetR-like_transc_reg"/>
</dbReference>
<sequence length="117" mass="12814">MARMALKERREELIAAAIRVVTREGVAKTTTRPIVREAGMNLGVFHYCFDSREDLLEEVITRITDGFVIASRQACAGETELRPAVEKSLHAFSASVARVVREPHPLSTAVPGNQPAA</sequence>
<gene>
    <name evidence="6" type="ORF">ACFPH6_20415</name>
</gene>
<feature type="domain" description="HTH tetR-type" evidence="5">
    <location>
        <begin position="7"/>
        <end position="67"/>
    </location>
</feature>
<dbReference type="PROSITE" id="PS50977">
    <property type="entry name" value="HTH_TETR_2"/>
    <property type="match status" value="1"/>
</dbReference>
<dbReference type="InterPro" id="IPR009057">
    <property type="entry name" value="Homeodomain-like_sf"/>
</dbReference>
<dbReference type="RefSeq" id="WP_386343694.1">
    <property type="nucleotide sequence ID" value="NZ_JBHSFG010000031.1"/>
</dbReference>
<evidence type="ECO:0000256" key="1">
    <source>
        <dbReference type="ARBA" id="ARBA00023015"/>
    </source>
</evidence>
<evidence type="ECO:0000313" key="7">
    <source>
        <dbReference type="Proteomes" id="UP001596012"/>
    </source>
</evidence>
<dbReference type="PANTHER" id="PTHR30055">
    <property type="entry name" value="HTH-TYPE TRANSCRIPTIONAL REGULATOR RUTR"/>
    <property type="match status" value="1"/>
</dbReference>
<dbReference type="Proteomes" id="UP001596012">
    <property type="component" value="Unassembled WGS sequence"/>
</dbReference>
<dbReference type="PANTHER" id="PTHR30055:SF234">
    <property type="entry name" value="HTH-TYPE TRANSCRIPTIONAL REGULATOR BETI"/>
    <property type="match status" value="1"/>
</dbReference>
<accession>A0ABV8YSQ1</accession>
<comment type="caution">
    <text evidence="6">The sequence shown here is derived from an EMBL/GenBank/DDBJ whole genome shotgun (WGS) entry which is preliminary data.</text>
</comment>
<name>A0ABV8YSQ1_9ACTN</name>
<organism evidence="6 7">
    <name type="scientific">Streptomyces xiangluensis</name>
    <dbReference type="NCBI Taxonomy" id="2665720"/>
    <lineage>
        <taxon>Bacteria</taxon>
        <taxon>Bacillati</taxon>
        <taxon>Actinomycetota</taxon>
        <taxon>Actinomycetes</taxon>
        <taxon>Kitasatosporales</taxon>
        <taxon>Streptomycetaceae</taxon>
        <taxon>Streptomyces</taxon>
    </lineage>
</organism>
<reference evidence="7" key="1">
    <citation type="journal article" date="2019" name="Int. J. Syst. Evol. Microbiol.">
        <title>The Global Catalogue of Microorganisms (GCM) 10K type strain sequencing project: providing services to taxonomists for standard genome sequencing and annotation.</title>
        <authorList>
            <consortium name="The Broad Institute Genomics Platform"/>
            <consortium name="The Broad Institute Genome Sequencing Center for Infectious Disease"/>
            <person name="Wu L."/>
            <person name="Ma J."/>
        </authorList>
    </citation>
    <scope>NUCLEOTIDE SEQUENCE [LARGE SCALE GENOMIC DNA]</scope>
    <source>
        <strain evidence="7">DT43</strain>
    </source>
</reference>
<evidence type="ECO:0000256" key="3">
    <source>
        <dbReference type="ARBA" id="ARBA00023163"/>
    </source>
</evidence>
<keyword evidence="7" id="KW-1185">Reference proteome</keyword>
<keyword evidence="3" id="KW-0804">Transcription</keyword>
<dbReference type="InterPro" id="IPR001647">
    <property type="entry name" value="HTH_TetR"/>
</dbReference>
<evidence type="ECO:0000313" key="6">
    <source>
        <dbReference type="EMBL" id="MFC4466863.1"/>
    </source>
</evidence>
<evidence type="ECO:0000256" key="4">
    <source>
        <dbReference type="PROSITE-ProRule" id="PRU00335"/>
    </source>
</evidence>
<keyword evidence="2 4" id="KW-0238">DNA-binding</keyword>
<protein>
    <submittedName>
        <fullName evidence="6">TetR/AcrR family transcriptional regulator</fullName>
    </submittedName>
</protein>
<keyword evidence="1" id="KW-0805">Transcription regulation</keyword>
<dbReference type="Gene3D" id="1.10.357.10">
    <property type="entry name" value="Tetracycline Repressor, domain 2"/>
    <property type="match status" value="1"/>
</dbReference>
<dbReference type="EMBL" id="JBHSFG010000031">
    <property type="protein sequence ID" value="MFC4466863.1"/>
    <property type="molecule type" value="Genomic_DNA"/>
</dbReference>